<sequence length="313" mass="34622">MKIFSCILFLVLLSVGFCGQLYGLKSPIDLVSIDPKTAQTTIIGHVITHEAFGENLGCIDQQNGIYYFMGTNLTDNKIDLVGLDVKTGNIKYEVRLPYASEAFIGVSESMGVDASTGDVITIGRDPAQGFQHHLLRVTPTTGNIQSLNVFNFIDFLGGASVLGGNTFWVQLAVNQSGQLRGRLMGYDIITGNQVFKIDDEFFTGQLNWDPNKQVVYGLGLKAPTYKIRIVVQLNPENGLLTELFSIPSQYWACAPMTTIDPDNTLLYYFINDGKRNTPFTQLAVNYSTQLVTYSPTSCTNLAECVWDIEYDTN</sequence>
<feature type="chain" id="PRO_5045946935" evidence="1">
    <location>
        <begin position="24"/>
        <end position="313"/>
    </location>
</feature>
<accession>A0ABQ8ZEP1</accession>
<evidence type="ECO:0000313" key="3">
    <source>
        <dbReference type="Proteomes" id="UP001150062"/>
    </source>
</evidence>
<evidence type="ECO:0000313" key="2">
    <source>
        <dbReference type="EMBL" id="KAJ6255364.1"/>
    </source>
</evidence>
<reference evidence="2" key="1">
    <citation type="submission" date="2022-08" db="EMBL/GenBank/DDBJ databases">
        <title>Novel sulfate-reducing endosymbionts in the free-living metamonad Anaeramoeba.</title>
        <authorList>
            <person name="Jerlstrom-Hultqvist J."/>
            <person name="Cepicka I."/>
            <person name="Gallot-Lavallee L."/>
            <person name="Salas-Leiva D."/>
            <person name="Curtis B.A."/>
            <person name="Zahonova K."/>
            <person name="Pipaliya S."/>
            <person name="Dacks J."/>
            <person name="Roger A.J."/>
        </authorList>
    </citation>
    <scope>NUCLEOTIDE SEQUENCE</scope>
    <source>
        <strain evidence="2">Schooner1</strain>
    </source>
</reference>
<feature type="signal peptide" evidence="1">
    <location>
        <begin position="1"/>
        <end position="23"/>
    </location>
</feature>
<dbReference type="Proteomes" id="UP001150062">
    <property type="component" value="Unassembled WGS sequence"/>
</dbReference>
<keyword evidence="3" id="KW-1185">Reference proteome</keyword>
<proteinExistence type="predicted"/>
<keyword evidence="1" id="KW-0732">Signal</keyword>
<name>A0ABQ8ZEP1_9EUKA</name>
<comment type="caution">
    <text evidence="2">The sequence shown here is derived from an EMBL/GenBank/DDBJ whole genome shotgun (WGS) entry which is preliminary data.</text>
</comment>
<dbReference type="EMBL" id="JAOAOG010000005">
    <property type="protein sequence ID" value="KAJ6255364.1"/>
    <property type="molecule type" value="Genomic_DNA"/>
</dbReference>
<gene>
    <name evidence="2" type="ORF">M0813_11446</name>
</gene>
<evidence type="ECO:0000256" key="1">
    <source>
        <dbReference type="SAM" id="SignalP"/>
    </source>
</evidence>
<dbReference type="SUPFAM" id="SSF69304">
    <property type="entry name" value="Tricorn protease N-terminal domain"/>
    <property type="match status" value="1"/>
</dbReference>
<protein>
    <submittedName>
        <fullName evidence="2">Uncharacterized protein</fullName>
    </submittedName>
</protein>
<organism evidence="2 3">
    <name type="scientific">Anaeramoeba flamelloides</name>
    <dbReference type="NCBI Taxonomy" id="1746091"/>
    <lineage>
        <taxon>Eukaryota</taxon>
        <taxon>Metamonada</taxon>
        <taxon>Anaeramoebidae</taxon>
        <taxon>Anaeramoeba</taxon>
    </lineage>
</organism>